<evidence type="ECO:0000256" key="1">
    <source>
        <dbReference type="ARBA" id="ARBA00022729"/>
    </source>
</evidence>
<feature type="region of interest" description="Disordered" evidence="2">
    <location>
        <begin position="263"/>
        <end position="1420"/>
    </location>
</feature>
<proteinExistence type="predicted"/>
<feature type="compositionally biased region" description="Low complexity" evidence="2">
    <location>
        <begin position="359"/>
        <end position="372"/>
    </location>
</feature>
<protein>
    <recommendedName>
        <fullName evidence="3">YNCE-like beta-propeller domain-containing protein</fullName>
    </recommendedName>
</protein>
<feature type="compositionally biased region" description="Gly residues" evidence="2">
    <location>
        <begin position="1331"/>
        <end position="1344"/>
    </location>
</feature>
<feature type="region of interest" description="Disordered" evidence="2">
    <location>
        <begin position="203"/>
        <end position="249"/>
    </location>
</feature>
<dbReference type="InterPro" id="IPR011964">
    <property type="entry name" value="YVTN_b-propeller_repeat"/>
</dbReference>
<feature type="compositionally biased region" description="Basic and acidic residues" evidence="2">
    <location>
        <begin position="1038"/>
        <end position="1048"/>
    </location>
</feature>
<dbReference type="PANTHER" id="PTHR47197">
    <property type="entry name" value="PROTEIN NIRF"/>
    <property type="match status" value="1"/>
</dbReference>
<feature type="compositionally biased region" description="Low complexity" evidence="2">
    <location>
        <begin position="213"/>
        <end position="224"/>
    </location>
</feature>
<evidence type="ECO:0000259" key="3">
    <source>
        <dbReference type="Pfam" id="PF21783"/>
    </source>
</evidence>
<feature type="compositionally biased region" description="Low complexity" evidence="2">
    <location>
        <begin position="1454"/>
        <end position="1479"/>
    </location>
</feature>
<feature type="compositionally biased region" description="Gly residues" evidence="2">
    <location>
        <begin position="1287"/>
        <end position="1310"/>
    </location>
</feature>
<gene>
    <name evidence="4" type="ORF">ACTOB_002319</name>
</gene>
<evidence type="ECO:0000313" key="5">
    <source>
        <dbReference type="Proteomes" id="UP001240150"/>
    </source>
</evidence>
<feature type="compositionally biased region" description="Low complexity" evidence="2">
    <location>
        <begin position="1107"/>
        <end position="1131"/>
    </location>
</feature>
<dbReference type="Gene3D" id="2.130.10.10">
    <property type="entry name" value="YVTN repeat-like/Quinoprotein amine dehydrogenase"/>
    <property type="match status" value="2"/>
</dbReference>
<dbReference type="PROSITE" id="PS00018">
    <property type="entry name" value="EF_HAND_1"/>
    <property type="match status" value="1"/>
</dbReference>
<feature type="compositionally biased region" description="Gly residues" evidence="2">
    <location>
        <begin position="1361"/>
        <end position="1371"/>
    </location>
</feature>
<feature type="compositionally biased region" description="Low complexity" evidence="2">
    <location>
        <begin position="263"/>
        <end position="276"/>
    </location>
</feature>
<dbReference type="NCBIfam" id="TIGR02276">
    <property type="entry name" value="beta_rpt_yvtn"/>
    <property type="match status" value="2"/>
</dbReference>
<name>A0ABY8WLI8_9ACTN</name>
<dbReference type="PANTHER" id="PTHR47197:SF3">
    <property type="entry name" value="DIHYDRO-HEME D1 DEHYDROGENASE"/>
    <property type="match status" value="1"/>
</dbReference>
<feature type="compositionally biased region" description="Basic and acidic residues" evidence="2">
    <location>
        <begin position="937"/>
        <end position="968"/>
    </location>
</feature>
<dbReference type="Pfam" id="PF21783">
    <property type="entry name" value="YNCE"/>
    <property type="match status" value="1"/>
</dbReference>
<feature type="compositionally biased region" description="Low complexity" evidence="2">
    <location>
        <begin position="1407"/>
        <end position="1419"/>
    </location>
</feature>
<accession>A0ABY8WLI8</accession>
<dbReference type="InterPro" id="IPR048433">
    <property type="entry name" value="YNCE-like_beta-prop"/>
</dbReference>
<dbReference type="RefSeq" id="WP_284920091.1">
    <property type="nucleotide sequence ID" value="NZ_CP126980.1"/>
</dbReference>
<feature type="region of interest" description="Disordered" evidence="2">
    <location>
        <begin position="1452"/>
        <end position="1486"/>
    </location>
</feature>
<feature type="compositionally biased region" description="Low complexity" evidence="2">
    <location>
        <begin position="448"/>
        <end position="518"/>
    </location>
</feature>
<feature type="compositionally biased region" description="Polar residues" evidence="2">
    <location>
        <begin position="303"/>
        <end position="314"/>
    </location>
</feature>
<evidence type="ECO:0000313" key="4">
    <source>
        <dbReference type="EMBL" id="WIM98710.1"/>
    </source>
</evidence>
<keyword evidence="5" id="KW-1185">Reference proteome</keyword>
<keyword evidence="1" id="KW-0732">Signal</keyword>
<feature type="compositionally biased region" description="Low complexity" evidence="2">
    <location>
        <begin position="1345"/>
        <end position="1360"/>
    </location>
</feature>
<reference evidence="4 5" key="1">
    <citation type="submission" date="2023-06" db="EMBL/GenBank/DDBJ databases">
        <authorList>
            <person name="Yushchuk O."/>
            <person name="Binda E."/>
            <person name="Ruckert-Reed C."/>
            <person name="Fedorenko V."/>
            <person name="Kalinowski J."/>
            <person name="Marinelli F."/>
        </authorList>
    </citation>
    <scope>NUCLEOTIDE SEQUENCE [LARGE SCALE GENOMIC DNA]</scope>
    <source>
        <strain evidence="4 5">NRRL 3884</strain>
    </source>
</reference>
<dbReference type="Proteomes" id="UP001240150">
    <property type="component" value="Chromosome"/>
</dbReference>
<sequence length="1789" mass="180871">MVITAAARPEPPTFAGLLADAIRGGAADRDRDGYIGVDEIFDHLRERDPTVRHWVYGSGRQPWVGRVRKPGSDQMALIAELAAAAAGPDLHQAAQSRATLTRMSTGNDRVAAAASAALRRTSLRVAEGEITFGRVAPGTRQLTVRVAVSGPPLVAASTVTVSADGLHARLEGDQLRVSWFPTVGQLDAVVTIDGPAGSAQVAVRGEVSEGEESGASGPSASPQGVPGGLANGAPGVPAQGVPGVPAQGVPGVPAQGVPGVPAQGVPGVPAQGVPGVSAASLPGSDSPGASAHGFPAGPPQGDSAATQPPQQSTHRVLPPPPPQWYNGIQRPVSGPPDQPTSGAPRHPALSTPVDPWPDAPTSSAPSSGAPSSFHQATSGQPVDPWAAAAGQHPPAPWDASGRSAGHPANVPGQAPLPYPASPTPYQVSPAPYQVSSPPGQLFIPPVQATPADQDTRPAAPAQPDTRPAAPAQPDTRPAAPAQPDTRPAAPAQPDTRPAAPAQPDARPAAPAQPDARPAVPVQGDARPVAPVQGDAPQRDAEADPRSTSRGPWSGRPQRPAAASNSWSARATEETARPSGTWWAQPPEADQRSGRNPTPTPAWPSGEPPTQRDVDSGDATVDLDRTQPVSGIPAEPADHQQTEPINPIPRQANPSAGGTALPPTQPSGLWPDESPQAEPEADREPAVPAWDGATSADTQAPDETSRNELDESPPTPPIPVAVEESDQAVPGEPVPHLPSETGASPASEPGADTTSTEPSVSPAESAAVTSPADIWPGSPAEPTISVESSEPWPSAPAMPTTAAEPDPQRPAEADQAEWQHPGAGHDERQPAGDEREQPRPVGDKEADALPAGTGNSTQAWQVSAAEGSQASGALPDSPSVVAYPDETTAPERWDSVPMDSGGDTVAWQASPAEDADDQRTRPGDPPAAGSLAGISPIHEPEGDAAHTSDSRSPSDDSRTDNNRPEENRATEPANAGNSAEPTQAGIAAEPARAGDAATPDRPGGAATPDHPGNAAESSPVGNAAAGGFVGSWLAAQASPDRHGSEDDRVTPNAAEPRAARFEPETVPGQPEAPQRQPEILQPSWGQQTEPVTPGPTGSWPPSSPAGAPPVTGTPPDTGTPAGMGTPAGPWPGDRADDSPTEQTQPGAGWPMPAAASDSGAAGNINAADPGDRWPAGQNRSGGQPRLPWEAGSAAAAAGGWPRPDAHGPSETGPAGAGPQSAADETTVAGMAASSGWPGANDPTEQHGPAGTPAPGGTAAPGAQFGGTMAPGGRFDGTTAPGAQFGGATAAGGQFGGATGPGGAGAGAGGSIAGSPSGRVSWDGPDDWTRSGGLAGAPGAPGGPAGWQGQQPGVNAAGQQGTAAGGWGGGTPDGNGWQQGTNPAWPTSPAGWPNSPSWQQPGDGPIPPNGVGAPPAGGAPSSRRHLRVVGVLLLSLLLAAGAYLGIRYVSGRKSEPTAQPTATQQQQQPGGGQSAAATQPAEPTEKAPVSLAVPVVVDTINGTGREPEGVVVSPDNRLVYVADQGAKEVFFVGAGDKKVASVAVPNTPRFLALSRDGSKLYVSMFENDFSANALAVIDTAKRSLIKSVKTGPRPFEPAVGADGRVWLPIHNGARVEIYDGTTLDRVQQISVPPNPHWVDFLPDGTRAFTSDHESSRMSVIDARTGRVLNNVTVGRSPHSVAVTPDGKTVLVTNYDVNTVESYDTTTLRLIKRYTVGKLPQAVLVSGDGVHAYVVNEGSDTVSVLNLEDKQVSATIKVGDSPRVIALSPDGRKLYVTAGRDGAVTVLKAAED</sequence>
<feature type="compositionally biased region" description="Polar residues" evidence="2">
    <location>
        <begin position="852"/>
        <end position="870"/>
    </location>
</feature>
<feature type="domain" description="YNCE-like beta-propeller" evidence="3">
    <location>
        <begin position="1538"/>
        <end position="1720"/>
    </location>
</feature>
<feature type="compositionally biased region" description="Basic and acidic residues" evidence="2">
    <location>
        <begin position="536"/>
        <end position="546"/>
    </location>
</feature>
<feature type="compositionally biased region" description="Low complexity" evidence="2">
    <location>
        <begin position="1089"/>
        <end position="1099"/>
    </location>
</feature>
<feature type="compositionally biased region" description="Low complexity" evidence="2">
    <location>
        <begin position="1275"/>
        <end position="1286"/>
    </location>
</feature>
<dbReference type="InterPro" id="IPR051200">
    <property type="entry name" value="Host-pathogen_enzymatic-act"/>
</dbReference>
<evidence type="ECO:0000256" key="2">
    <source>
        <dbReference type="SAM" id="MobiDB-lite"/>
    </source>
</evidence>
<feature type="compositionally biased region" description="Basic and acidic residues" evidence="2">
    <location>
        <begin position="822"/>
        <end position="846"/>
    </location>
</feature>
<feature type="compositionally biased region" description="Low complexity" evidence="2">
    <location>
        <begin position="1189"/>
        <end position="1198"/>
    </location>
</feature>
<dbReference type="EMBL" id="CP126980">
    <property type="protein sequence ID" value="WIM98710.1"/>
    <property type="molecule type" value="Genomic_DNA"/>
</dbReference>
<feature type="compositionally biased region" description="Low complexity" evidence="2">
    <location>
        <begin position="1246"/>
        <end position="1261"/>
    </location>
</feature>
<dbReference type="InterPro" id="IPR018247">
    <property type="entry name" value="EF_Hand_1_Ca_BS"/>
</dbReference>
<dbReference type="InterPro" id="IPR015943">
    <property type="entry name" value="WD40/YVTN_repeat-like_dom_sf"/>
</dbReference>
<feature type="compositionally biased region" description="Low complexity" evidence="2">
    <location>
        <begin position="232"/>
        <end position="249"/>
    </location>
</feature>
<dbReference type="SUPFAM" id="SSF50974">
    <property type="entry name" value="Nitrous oxide reductase, N-terminal domain"/>
    <property type="match status" value="1"/>
</dbReference>
<dbReference type="InterPro" id="IPR011045">
    <property type="entry name" value="N2O_reductase_N"/>
</dbReference>
<organism evidence="4 5">
    <name type="scientific">Actinoplanes oblitus</name>
    <dbReference type="NCBI Taxonomy" id="3040509"/>
    <lineage>
        <taxon>Bacteria</taxon>
        <taxon>Bacillati</taxon>
        <taxon>Actinomycetota</taxon>
        <taxon>Actinomycetes</taxon>
        <taxon>Micromonosporales</taxon>
        <taxon>Micromonosporaceae</taxon>
        <taxon>Actinoplanes</taxon>
    </lineage>
</organism>